<dbReference type="EMBL" id="JADEYR010000011">
    <property type="protein sequence ID" value="MBE9404580.1"/>
    <property type="molecule type" value="Genomic_DNA"/>
</dbReference>
<feature type="region of interest" description="Disordered" evidence="1">
    <location>
        <begin position="209"/>
        <end position="445"/>
    </location>
</feature>
<keyword evidence="4" id="KW-1185">Reference proteome</keyword>
<organism evidence="3 4">
    <name type="scientific">Brachybacterium epidermidis</name>
    <dbReference type="NCBI Taxonomy" id="2781983"/>
    <lineage>
        <taxon>Bacteria</taxon>
        <taxon>Bacillati</taxon>
        <taxon>Actinomycetota</taxon>
        <taxon>Actinomycetes</taxon>
        <taxon>Micrococcales</taxon>
        <taxon>Dermabacteraceae</taxon>
        <taxon>Brachybacterium</taxon>
    </lineage>
</organism>
<feature type="compositionally biased region" description="Acidic residues" evidence="1">
    <location>
        <begin position="369"/>
        <end position="379"/>
    </location>
</feature>
<proteinExistence type="predicted"/>
<dbReference type="InterPro" id="IPR047682">
    <property type="entry name" value="SepH-like"/>
</dbReference>
<sequence length="445" mass="48437">MRELELDGIHDDGEHLILTDSDGERYTLRIDEALRAAVRRDRPALGMIRAAEAGALRPKDIQAMLRSGRSAEDIAEMSQIPVDHVRRYEGPVLAERAWTAQRARSFHVGRGGPALEEIVAERLAARQASPDTAWDAWRRSDGTWALELTFSAAGRARQAHWVVDMDNRTVTAKDDEARWISDEDADPEPSRGRARLVAVKSSVYDLEADGSFDEGAGRPRRRTPVSSDHPAAIDESELDALNARRGLRPLPQRDASQGGAGQDEEDPESIGVWSSLDDPEVDQDQAIDGAGADGEVDRDVARPGPAAQGGFAGGEDPDQEAWSEHSRERAEHDQSTDLAASEDPAATREEDRDPADDDDLSGSGSPTDGEGDGAEGDPAEDSRGAQPDYQDTVDLTPLPGFEQERAQESEGEQSRRPASKKSGKSRNKRASMPSWDEIVFGSKHD</sequence>
<gene>
    <name evidence="3" type="ORF">IOE58_10435</name>
</gene>
<protein>
    <submittedName>
        <fullName evidence="3">DUF3071 domain-containing protein</fullName>
    </submittedName>
</protein>
<dbReference type="Pfam" id="PF11268">
    <property type="entry name" value="DUF3071"/>
    <property type="match status" value="1"/>
</dbReference>
<dbReference type="NCBIfam" id="NF040712">
    <property type="entry name" value="SepH"/>
    <property type="match status" value="1"/>
</dbReference>
<evidence type="ECO:0000313" key="3">
    <source>
        <dbReference type="EMBL" id="MBE9404580.1"/>
    </source>
</evidence>
<feature type="compositionally biased region" description="Basic and acidic residues" evidence="1">
    <location>
        <begin position="322"/>
        <end position="335"/>
    </location>
</feature>
<feature type="compositionally biased region" description="Basic residues" evidence="1">
    <location>
        <begin position="417"/>
        <end position="429"/>
    </location>
</feature>
<feature type="compositionally biased region" description="Basic and acidic residues" evidence="1">
    <location>
        <begin position="402"/>
        <end position="415"/>
    </location>
</feature>
<evidence type="ECO:0000259" key="2">
    <source>
        <dbReference type="Pfam" id="PF11268"/>
    </source>
</evidence>
<reference evidence="3 4" key="1">
    <citation type="submission" date="2020-10" db="EMBL/GenBank/DDBJ databases">
        <title>Draft genome and description of Brachybacterium epidermidis sp nov.</title>
        <authorList>
            <person name="Boxberger M."/>
            <person name="La Scola B."/>
        </authorList>
    </citation>
    <scope>NUCLEOTIDE SEQUENCE [LARGE SCALE GENOMIC DNA]</scope>
    <source>
        <strain evidence="3 4">Marseille-Q2903</strain>
    </source>
</reference>
<dbReference type="RefSeq" id="WP_193866322.1">
    <property type="nucleotide sequence ID" value="NZ_JADEYR010000011.1"/>
</dbReference>
<feature type="domain" description="DUF3071" evidence="2">
    <location>
        <begin position="1"/>
        <end position="162"/>
    </location>
</feature>
<evidence type="ECO:0000256" key="1">
    <source>
        <dbReference type="SAM" id="MobiDB-lite"/>
    </source>
</evidence>
<evidence type="ECO:0000313" key="4">
    <source>
        <dbReference type="Proteomes" id="UP000644727"/>
    </source>
</evidence>
<dbReference type="Proteomes" id="UP000644727">
    <property type="component" value="Unassembled WGS sequence"/>
</dbReference>
<dbReference type="InterPro" id="IPR021421">
    <property type="entry name" value="DUF3071"/>
</dbReference>
<name>A0ABR9W573_9MICO</name>
<accession>A0ABR9W573</accession>
<comment type="caution">
    <text evidence="3">The sequence shown here is derived from an EMBL/GenBank/DDBJ whole genome shotgun (WGS) entry which is preliminary data.</text>
</comment>